<protein>
    <submittedName>
        <fullName evidence="8">Conjugative transfer protein TraD</fullName>
    </submittedName>
</protein>
<dbReference type="EMBL" id="AUZX01014591">
    <property type="protein sequence ID" value="EQD31768.1"/>
    <property type="molecule type" value="Genomic_DNA"/>
</dbReference>
<keyword evidence="5" id="KW-0472">Membrane</keyword>
<dbReference type="Gene3D" id="3.40.50.300">
    <property type="entry name" value="P-loop containing nucleotide triphosphate hydrolases"/>
    <property type="match status" value="1"/>
</dbReference>
<dbReference type="SUPFAM" id="SSF52540">
    <property type="entry name" value="P-loop containing nucleoside triphosphate hydrolases"/>
    <property type="match status" value="1"/>
</dbReference>
<keyword evidence="2" id="KW-1003">Cell membrane</keyword>
<evidence type="ECO:0000256" key="4">
    <source>
        <dbReference type="ARBA" id="ARBA00022989"/>
    </source>
</evidence>
<organism evidence="8">
    <name type="scientific">mine drainage metagenome</name>
    <dbReference type="NCBI Taxonomy" id="410659"/>
    <lineage>
        <taxon>unclassified sequences</taxon>
        <taxon>metagenomes</taxon>
        <taxon>ecological metagenomes</taxon>
    </lineage>
</organism>
<feature type="region of interest" description="Disordered" evidence="6">
    <location>
        <begin position="50"/>
        <end position="74"/>
    </location>
</feature>
<evidence type="ECO:0000256" key="6">
    <source>
        <dbReference type="SAM" id="MobiDB-lite"/>
    </source>
</evidence>
<evidence type="ECO:0000256" key="2">
    <source>
        <dbReference type="ARBA" id="ARBA00022475"/>
    </source>
</evidence>
<dbReference type="GO" id="GO:0005886">
    <property type="term" value="C:plasma membrane"/>
    <property type="evidence" value="ECO:0007669"/>
    <property type="project" value="UniProtKB-SubCell"/>
</dbReference>
<evidence type="ECO:0000256" key="5">
    <source>
        <dbReference type="ARBA" id="ARBA00023136"/>
    </source>
</evidence>
<dbReference type="InterPro" id="IPR051539">
    <property type="entry name" value="T4SS-coupling_protein"/>
</dbReference>
<dbReference type="PANTHER" id="PTHR37937:SF1">
    <property type="entry name" value="CONJUGATIVE TRANSFER: DNA TRANSPORT"/>
    <property type="match status" value="1"/>
</dbReference>
<dbReference type="Pfam" id="PF10412">
    <property type="entry name" value="TrwB_AAD_bind"/>
    <property type="match status" value="1"/>
</dbReference>
<dbReference type="InterPro" id="IPR019476">
    <property type="entry name" value="T4SS_TraD_DNA-bd"/>
</dbReference>
<dbReference type="PANTHER" id="PTHR37937">
    <property type="entry name" value="CONJUGATIVE TRANSFER: DNA TRANSPORT"/>
    <property type="match status" value="1"/>
</dbReference>
<comment type="caution">
    <text evidence="8">The sequence shown here is derived from an EMBL/GenBank/DDBJ whole genome shotgun (WGS) entry which is preliminary data.</text>
</comment>
<proteinExistence type="predicted"/>
<dbReference type="AlphaFoldDB" id="T0YF66"/>
<sequence length="129" mass="14434">MIATIQSVAQLERTYGHDTAKVLLSVFASKLVMRQGAAYDAEHWSKEIGEQEVWRSSRSQNTGASGGSSGTTESLHNVRLVLPAELMDLPKFSGFHAARRPPGNPEFRVPFRKVEPVSRRSSRSKRRRL</sequence>
<accession>T0YF66</accession>
<gene>
    <name evidence="8" type="ORF">B1A_19767</name>
</gene>
<name>T0YF66_9ZZZZ</name>
<feature type="region of interest" description="Disordered" evidence="6">
    <location>
        <begin position="97"/>
        <end position="129"/>
    </location>
</feature>
<keyword evidence="4" id="KW-1133">Transmembrane helix</keyword>
<evidence type="ECO:0000256" key="1">
    <source>
        <dbReference type="ARBA" id="ARBA00004651"/>
    </source>
</evidence>
<reference evidence="8" key="1">
    <citation type="submission" date="2013-08" db="EMBL/GenBank/DDBJ databases">
        <authorList>
            <person name="Mendez C."/>
            <person name="Richter M."/>
            <person name="Ferrer M."/>
            <person name="Sanchez J."/>
        </authorList>
    </citation>
    <scope>NUCLEOTIDE SEQUENCE</scope>
</reference>
<dbReference type="InterPro" id="IPR027417">
    <property type="entry name" value="P-loop_NTPase"/>
</dbReference>
<evidence type="ECO:0000313" key="8">
    <source>
        <dbReference type="EMBL" id="EQD31768.1"/>
    </source>
</evidence>
<feature type="domain" description="Type IV secretion system coupling protein TraD DNA-binding" evidence="7">
    <location>
        <begin position="1"/>
        <end position="97"/>
    </location>
</feature>
<keyword evidence="3" id="KW-0812">Transmembrane</keyword>
<evidence type="ECO:0000256" key="3">
    <source>
        <dbReference type="ARBA" id="ARBA00022692"/>
    </source>
</evidence>
<comment type="subcellular location">
    <subcellularLocation>
        <location evidence="1">Cell membrane</location>
        <topology evidence="1">Multi-pass membrane protein</topology>
    </subcellularLocation>
</comment>
<feature type="compositionally biased region" description="Basic residues" evidence="6">
    <location>
        <begin position="120"/>
        <end position="129"/>
    </location>
</feature>
<reference evidence="8" key="2">
    <citation type="journal article" date="2014" name="ISME J.">
        <title>Microbial stratification in low pH oxic and suboxic macroscopic growths along an acid mine drainage.</title>
        <authorList>
            <person name="Mendez-Garcia C."/>
            <person name="Mesa V."/>
            <person name="Sprenger R.R."/>
            <person name="Richter M."/>
            <person name="Diez M.S."/>
            <person name="Solano J."/>
            <person name="Bargiela R."/>
            <person name="Golyshina O.V."/>
            <person name="Manteca A."/>
            <person name="Ramos J.L."/>
            <person name="Gallego J.R."/>
            <person name="Llorente I."/>
            <person name="Martins Dos Santos V.A."/>
            <person name="Jensen O.N."/>
            <person name="Pelaez A.I."/>
            <person name="Sanchez J."/>
            <person name="Ferrer M."/>
        </authorList>
    </citation>
    <scope>NUCLEOTIDE SEQUENCE</scope>
</reference>
<evidence type="ECO:0000259" key="7">
    <source>
        <dbReference type="Pfam" id="PF10412"/>
    </source>
</evidence>